<evidence type="ECO:0000256" key="2">
    <source>
        <dbReference type="SAM" id="SignalP"/>
    </source>
</evidence>
<dbReference type="OrthoDB" id="4472230at2"/>
<reference evidence="4 5" key="1">
    <citation type="submission" date="2018-02" db="EMBL/GenBank/DDBJ databases">
        <title>Corynebacterium alimpuense sp. nov., a marine obligate actinomycete isolated from sediments of Valparaiso bay, Chile.</title>
        <authorList>
            <person name="Claverias F."/>
            <person name="Gonzales-Siles L."/>
            <person name="Salva-Serra F."/>
            <person name="Inganaes E."/>
            <person name="Molin K."/>
            <person name="Cumsille A."/>
            <person name="Undabarrena A."/>
            <person name="Couve E."/>
            <person name="Moore E.R.B."/>
            <person name="Gomila M."/>
            <person name="Camara B."/>
        </authorList>
    </citation>
    <scope>NUCLEOTIDE SEQUENCE [LARGE SCALE GENOMIC DNA]</scope>
    <source>
        <strain evidence="4 5">CCUG 69366</strain>
    </source>
</reference>
<dbReference type="EMBL" id="PTJO01000005">
    <property type="protein sequence ID" value="RNE48702.1"/>
    <property type="molecule type" value="Genomic_DNA"/>
</dbReference>
<accession>A0A3M8K814</accession>
<dbReference type="RefSeq" id="WP_123048632.1">
    <property type="nucleotide sequence ID" value="NZ_PTJO01000005.1"/>
</dbReference>
<organism evidence="4 5">
    <name type="scientific">Corynebacterium alimapuense</name>
    <dbReference type="NCBI Taxonomy" id="1576874"/>
    <lineage>
        <taxon>Bacteria</taxon>
        <taxon>Bacillati</taxon>
        <taxon>Actinomycetota</taxon>
        <taxon>Actinomycetes</taxon>
        <taxon>Mycobacteriales</taxon>
        <taxon>Corynebacteriaceae</taxon>
        <taxon>Corynebacterium</taxon>
    </lineage>
</organism>
<dbReference type="PROSITE" id="PS51318">
    <property type="entry name" value="TAT"/>
    <property type="match status" value="1"/>
</dbReference>
<gene>
    <name evidence="4" type="ORF">C5L39_09130</name>
</gene>
<sequence length="289" mass="30190">MNPHSTPFSRRTLLRTAAVALAAGGVGASGIVSAPRAQALGSVLGTVLDYSAGVPSAASVRAAGHKGAVRYVSAARASWMAGKPVTLAEAQDFAKQGLTTASVYQYGNADTSDWMAGAAGAAVHAPQAIALHIAAGGPTGRPIYVAIDSNPTRSEYTTYIRPYLQAFQTALALAGYSTGIYGNYSVIDWAIADELGEFFWMHDWGSNGRIHPRTTIHQLPQNLQATVGGIECDVNNVYASDWGQWTPYQEATPAPPISSPETETTPNLGGQITQAQIDQAVALIGTLSS</sequence>
<feature type="chain" id="PRO_5038420955" description="Rv2525c-like glycoside hydrolase-like domain-containing protein" evidence="2">
    <location>
        <begin position="29"/>
        <end position="289"/>
    </location>
</feature>
<keyword evidence="2" id="KW-0732">Signal</keyword>
<evidence type="ECO:0000313" key="4">
    <source>
        <dbReference type="EMBL" id="RNE48702.1"/>
    </source>
</evidence>
<dbReference type="Gene3D" id="3.20.20.80">
    <property type="entry name" value="Glycosidases"/>
    <property type="match status" value="1"/>
</dbReference>
<comment type="caution">
    <text evidence="4">The sequence shown here is derived from an EMBL/GenBank/DDBJ whole genome shotgun (WGS) entry which is preliminary data.</text>
</comment>
<keyword evidence="5" id="KW-1185">Reference proteome</keyword>
<dbReference type="Pfam" id="PF08924">
    <property type="entry name" value="Rv2525c_GlyHyd-like"/>
    <property type="match status" value="1"/>
</dbReference>
<feature type="region of interest" description="Disordered" evidence="1">
    <location>
        <begin position="249"/>
        <end position="268"/>
    </location>
</feature>
<feature type="signal peptide" evidence="2">
    <location>
        <begin position="1"/>
        <end position="28"/>
    </location>
</feature>
<dbReference type="SUPFAM" id="SSF51445">
    <property type="entry name" value="(Trans)glycosidases"/>
    <property type="match status" value="1"/>
</dbReference>
<dbReference type="InterPro" id="IPR006311">
    <property type="entry name" value="TAT_signal"/>
</dbReference>
<protein>
    <recommendedName>
        <fullName evidence="3">Rv2525c-like glycoside hydrolase-like domain-containing protein</fullName>
    </recommendedName>
</protein>
<dbReference type="InterPro" id="IPR015020">
    <property type="entry name" value="Rv2525c-like_Glyco_Hydro-like"/>
</dbReference>
<dbReference type="Proteomes" id="UP000266975">
    <property type="component" value="Unassembled WGS sequence"/>
</dbReference>
<dbReference type="InterPro" id="IPR017853">
    <property type="entry name" value="GH"/>
</dbReference>
<evidence type="ECO:0000256" key="1">
    <source>
        <dbReference type="SAM" id="MobiDB-lite"/>
    </source>
</evidence>
<evidence type="ECO:0000259" key="3">
    <source>
        <dbReference type="Pfam" id="PF08924"/>
    </source>
</evidence>
<dbReference type="AlphaFoldDB" id="A0A3M8K814"/>
<proteinExistence type="predicted"/>
<evidence type="ECO:0000313" key="5">
    <source>
        <dbReference type="Proteomes" id="UP000266975"/>
    </source>
</evidence>
<feature type="domain" description="Rv2525c-like glycoside hydrolase-like" evidence="3">
    <location>
        <begin position="60"/>
        <end position="237"/>
    </location>
</feature>
<name>A0A3M8K814_9CORY</name>